<feature type="domain" description="BRCT" evidence="1">
    <location>
        <begin position="8"/>
        <end position="88"/>
    </location>
</feature>
<protein>
    <recommendedName>
        <fullName evidence="1">BRCT domain-containing protein</fullName>
    </recommendedName>
</protein>
<dbReference type="InterPro" id="IPR036420">
    <property type="entry name" value="BRCT_dom_sf"/>
</dbReference>
<proteinExistence type="predicted"/>
<keyword evidence="3" id="KW-1185">Reference proteome</keyword>
<sequence>MLEATVVGAAEAETVFDFVTHIIVYRKEGQTISEKEILGSLGDQGVQDMVMFGRFILPNSEQIRVVYVDWLSDSLESNKIMPVEAYLAIPEK</sequence>
<evidence type="ECO:0000313" key="3">
    <source>
        <dbReference type="Proteomes" id="UP000822688"/>
    </source>
</evidence>
<dbReference type="EMBL" id="CM026426">
    <property type="protein sequence ID" value="KAG0573497.1"/>
    <property type="molecule type" value="Genomic_DNA"/>
</dbReference>
<dbReference type="InterPro" id="IPR001357">
    <property type="entry name" value="BRCT_dom"/>
</dbReference>
<reference evidence="2" key="1">
    <citation type="submission" date="2020-06" db="EMBL/GenBank/DDBJ databases">
        <title>WGS assembly of Ceratodon purpureus strain R40.</title>
        <authorList>
            <person name="Carey S.B."/>
            <person name="Jenkins J."/>
            <person name="Shu S."/>
            <person name="Lovell J.T."/>
            <person name="Sreedasyam A."/>
            <person name="Maumus F."/>
            <person name="Tiley G.P."/>
            <person name="Fernandez-Pozo N."/>
            <person name="Barry K."/>
            <person name="Chen C."/>
            <person name="Wang M."/>
            <person name="Lipzen A."/>
            <person name="Daum C."/>
            <person name="Saski C.A."/>
            <person name="Payton A.C."/>
            <person name="Mcbreen J.C."/>
            <person name="Conrad R.E."/>
            <person name="Kollar L.M."/>
            <person name="Olsson S."/>
            <person name="Huttunen S."/>
            <person name="Landis J.B."/>
            <person name="Wickett N.J."/>
            <person name="Johnson M.G."/>
            <person name="Rensing S.A."/>
            <person name="Grimwood J."/>
            <person name="Schmutz J."/>
            <person name="Mcdaniel S.F."/>
        </authorList>
    </citation>
    <scope>NUCLEOTIDE SEQUENCE</scope>
    <source>
        <strain evidence="2">R40</strain>
    </source>
</reference>
<dbReference type="AlphaFoldDB" id="A0A8T0HRT0"/>
<organism evidence="2 3">
    <name type="scientific">Ceratodon purpureus</name>
    <name type="common">Fire moss</name>
    <name type="synonym">Dicranum purpureum</name>
    <dbReference type="NCBI Taxonomy" id="3225"/>
    <lineage>
        <taxon>Eukaryota</taxon>
        <taxon>Viridiplantae</taxon>
        <taxon>Streptophyta</taxon>
        <taxon>Embryophyta</taxon>
        <taxon>Bryophyta</taxon>
        <taxon>Bryophytina</taxon>
        <taxon>Bryopsida</taxon>
        <taxon>Dicranidae</taxon>
        <taxon>Pseudoditrichales</taxon>
        <taxon>Ditrichaceae</taxon>
        <taxon>Ceratodon</taxon>
    </lineage>
</organism>
<dbReference type="PROSITE" id="PS50172">
    <property type="entry name" value="BRCT"/>
    <property type="match status" value="1"/>
</dbReference>
<evidence type="ECO:0000259" key="1">
    <source>
        <dbReference type="PROSITE" id="PS50172"/>
    </source>
</evidence>
<evidence type="ECO:0000313" key="2">
    <source>
        <dbReference type="EMBL" id="KAG0573497.1"/>
    </source>
</evidence>
<name>A0A8T0HRT0_CERPU</name>
<gene>
    <name evidence="2" type="ORF">KC19_VG183200</name>
</gene>
<dbReference type="Gene3D" id="3.40.50.10190">
    <property type="entry name" value="BRCT domain"/>
    <property type="match status" value="1"/>
</dbReference>
<comment type="caution">
    <text evidence="2">The sequence shown here is derived from an EMBL/GenBank/DDBJ whole genome shotgun (WGS) entry which is preliminary data.</text>
</comment>
<accession>A0A8T0HRT0</accession>
<dbReference type="Proteomes" id="UP000822688">
    <property type="component" value="Chromosome V"/>
</dbReference>
<dbReference type="SUPFAM" id="SSF52113">
    <property type="entry name" value="BRCT domain"/>
    <property type="match status" value="1"/>
</dbReference>